<keyword evidence="1" id="KW-0472">Membrane</keyword>
<evidence type="ECO:0000313" key="2">
    <source>
        <dbReference type="EMBL" id="SMO67005.1"/>
    </source>
</evidence>
<evidence type="ECO:0000313" key="3">
    <source>
        <dbReference type="Proteomes" id="UP000319712"/>
    </source>
</evidence>
<accession>A0A521D5S7</accession>
<name>A0A521D5S7_9EURY</name>
<evidence type="ECO:0000256" key="1">
    <source>
        <dbReference type="SAM" id="Phobius"/>
    </source>
</evidence>
<keyword evidence="1" id="KW-1133">Transmembrane helix</keyword>
<keyword evidence="1" id="KW-0812">Transmembrane</keyword>
<feature type="transmembrane region" description="Helical" evidence="1">
    <location>
        <begin position="24"/>
        <end position="46"/>
    </location>
</feature>
<dbReference type="AlphaFoldDB" id="A0A521D5S7"/>
<reference evidence="2 3" key="1">
    <citation type="submission" date="2017-05" db="EMBL/GenBank/DDBJ databases">
        <authorList>
            <person name="Varghese N."/>
            <person name="Submissions S."/>
        </authorList>
    </citation>
    <scope>NUCLEOTIDE SEQUENCE [LARGE SCALE GENOMIC DNA]</scope>
    <source>
        <strain evidence="2 3">DSM 19504</strain>
    </source>
</reference>
<dbReference type="RefSeq" id="WP_142986625.1">
    <property type="nucleotide sequence ID" value="NZ_FXTD01000006.1"/>
</dbReference>
<dbReference type="EMBL" id="FXTD01000006">
    <property type="protein sequence ID" value="SMO67005.1"/>
    <property type="molecule type" value="Genomic_DNA"/>
</dbReference>
<organism evidence="2 3">
    <name type="scientific">Halorubrum cibi</name>
    <dbReference type="NCBI Taxonomy" id="413815"/>
    <lineage>
        <taxon>Archaea</taxon>
        <taxon>Methanobacteriati</taxon>
        <taxon>Methanobacteriota</taxon>
        <taxon>Stenosarchaea group</taxon>
        <taxon>Halobacteria</taxon>
        <taxon>Halobacteriales</taxon>
        <taxon>Haloferacaceae</taxon>
        <taxon>Halorubrum</taxon>
    </lineage>
</organism>
<proteinExistence type="predicted"/>
<gene>
    <name evidence="2" type="ORF">SAMN06264867_10637</name>
</gene>
<sequence length="62" mass="6837">MRGCDRGRSIRSDSRATIRTDDRVIVVLLLLLSVVVVFVLLHYTVFVLESLPEVPPDVVGSG</sequence>
<keyword evidence="3" id="KW-1185">Reference proteome</keyword>
<protein>
    <submittedName>
        <fullName evidence="2">Uncharacterized protein</fullName>
    </submittedName>
</protein>
<dbReference type="Proteomes" id="UP000319712">
    <property type="component" value="Unassembled WGS sequence"/>
</dbReference>